<evidence type="ECO:0000313" key="2">
    <source>
        <dbReference type="EMBL" id="AXR05664.1"/>
    </source>
</evidence>
<dbReference type="EMBL" id="CP031769">
    <property type="protein sequence ID" value="AXR05664.1"/>
    <property type="molecule type" value="Genomic_DNA"/>
</dbReference>
<dbReference type="GO" id="GO:0044010">
    <property type="term" value="P:single-species biofilm formation"/>
    <property type="evidence" value="ECO:0007669"/>
    <property type="project" value="TreeGrafter"/>
</dbReference>
<accession>A0A346NJF7</accession>
<reference evidence="2 3" key="1">
    <citation type="submission" date="2018-08" db="EMBL/GenBank/DDBJ databases">
        <title>Salinimonas sediminis sp. nov., a piezophilic bacterium isolated from a deep-sea sediment sample from the New Britain Trench.</title>
        <authorList>
            <person name="Cao J."/>
        </authorList>
    </citation>
    <scope>NUCLEOTIDE SEQUENCE [LARGE SCALE GENOMIC DNA]</scope>
    <source>
        <strain evidence="2 3">N102</strain>
    </source>
</reference>
<dbReference type="OrthoDB" id="8794567at2"/>
<gene>
    <name evidence="2" type="ORF">D0Y50_04325</name>
</gene>
<evidence type="ECO:0000259" key="1">
    <source>
        <dbReference type="Pfam" id="PF04287"/>
    </source>
</evidence>
<dbReference type="Pfam" id="PF04287">
    <property type="entry name" value="DUF446"/>
    <property type="match status" value="1"/>
</dbReference>
<sequence length="126" mass="14214">MLTSRGILALFNKPTTQAMTHIQNIENTLLQIQTYLQQSGLWSDCPPTAQQLTSQAPFAIDTLAFEQWLQFIFLPQLRQYLTEHGSLPPAMDVAPMAQQVYEGEHTPLVHQLLVLDNLSKAEPFHG</sequence>
<dbReference type="InterPro" id="IPR007384">
    <property type="entry name" value="UCP006257"/>
</dbReference>
<dbReference type="InterPro" id="IPR036814">
    <property type="entry name" value="YqcC-like_sf"/>
</dbReference>
<evidence type="ECO:0000313" key="3">
    <source>
        <dbReference type="Proteomes" id="UP000262073"/>
    </source>
</evidence>
<keyword evidence="3" id="KW-1185">Reference proteome</keyword>
<dbReference type="KEGG" id="salm:D0Y50_04325"/>
<dbReference type="InterPro" id="IPR023376">
    <property type="entry name" value="YqcC-like_dom"/>
</dbReference>
<dbReference type="PANTHER" id="PTHR39586">
    <property type="entry name" value="CYTOPLASMIC PROTEIN-RELATED"/>
    <property type="match status" value="1"/>
</dbReference>
<proteinExistence type="predicted"/>
<name>A0A346NJF7_9ALTE</name>
<dbReference type="PANTHER" id="PTHR39586:SF1">
    <property type="entry name" value="CYTOPLASMIC PROTEIN"/>
    <property type="match status" value="1"/>
</dbReference>
<organism evidence="2 3">
    <name type="scientific">Salinimonas sediminis</name>
    <dbReference type="NCBI Taxonomy" id="2303538"/>
    <lineage>
        <taxon>Bacteria</taxon>
        <taxon>Pseudomonadati</taxon>
        <taxon>Pseudomonadota</taxon>
        <taxon>Gammaproteobacteria</taxon>
        <taxon>Alteromonadales</taxon>
        <taxon>Alteromonadaceae</taxon>
        <taxon>Alteromonas/Salinimonas group</taxon>
        <taxon>Salinimonas</taxon>
    </lineage>
</organism>
<feature type="domain" description="YqcC-like" evidence="1">
    <location>
        <begin position="25"/>
        <end position="118"/>
    </location>
</feature>
<dbReference type="SUPFAM" id="SSF158452">
    <property type="entry name" value="YqcC-like"/>
    <property type="match status" value="1"/>
</dbReference>
<protein>
    <submittedName>
        <fullName evidence="2">YqcC family protein</fullName>
    </submittedName>
</protein>
<dbReference type="AlphaFoldDB" id="A0A346NJF7"/>
<dbReference type="Gene3D" id="1.20.1440.40">
    <property type="entry name" value="YqcC-like"/>
    <property type="match status" value="1"/>
</dbReference>
<dbReference type="Proteomes" id="UP000262073">
    <property type="component" value="Chromosome"/>
</dbReference>